<evidence type="ECO:0000256" key="5">
    <source>
        <dbReference type="ARBA" id="ARBA00012142"/>
    </source>
</evidence>
<dbReference type="InterPro" id="IPR015795">
    <property type="entry name" value="Pyrv_Knase_C"/>
</dbReference>
<keyword evidence="6 15" id="KW-0808">Transferase</keyword>
<evidence type="ECO:0000256" key="12">
    <source>
        <dbReference type="ARBA" id="ARBA00023152"/>
    </source>
</evidence>
<dbReference type="InterPro" id="IPR018209">
    <property type="entry name" value="Pyrv_Knase_AS"/>
</dbReference>
<evidence type="ECO:0000259" key="17">
    <source>
        <dbReference type="Pfam" id="PF02887"/>
    </source>
</evidence>
<evidence type="ECO:0000256" key="11">
    <source>
        <dbReference type="ARBA" id="ARBA00022842"/>
    </source>
</evidence>
<reference evidence="18 19" key="1">
    <citation type="submission" date="2024-03" db="EMBL/GenBank/DDBJ databases">
        <title>The Acrasis kona genome and developmental transcriptomes reveal deep origins of eukaryotic multicellular pathways.</title>
        <authorList>
            <person name="Sheikh S."/>
            <person name="Fu C.-J."/>
            <person name="Brown M.W."/>
            <person name="Baldauf S.L."/>
        </authorList>
    </citation>
    <scope>NUCLEOTIDE SEQUENCE [LARGE SCALE GENOMIC DNA]</scope>
    <source>
        <strain evidence="18 19">ATCC MYA-3509</strain>
    </source>
</reference>
<dbReference type="SUPFAM" id="SSF52935">
    <property type="entry name" value="PK C-terminal domain-like"/>
    <property type="match status" value="1"/>
</dbReference>
<feature type="domain" description="Pyruvate kinase C-terminal" evidence="17">
    <location>
        <begin position="388"/>
        <end position="499"/>
    </location>
</feature>
<keyword evidence="19" id="KW-1185">Reference proteome</keyword>
<dbReference type="InterPro" id="IPR015806">
    <property type="entry name" value="Pyrv_Knase_insert_dom_sf"/>
</dbReference>
<dbReference type="PANTHER" id="PTHR11817">
    <property type="entry name" value="PYRUVATE KINASE"/>
    <property type="match status" value="1"/>
</dbReference>
<dbReference type="GO" id="GO:0006950">
    <property type="term" value="P:response to stress"/>
    <property type="evidence" value="ECO:0007669"/>
    <property type="project" value="UniProtKB-ARBA"/>
</dbReference>
<keyword evidence="13 18" id="KW-0670">Pyruvate</keyword>
<dbReference type="PROSITE" id="PS00110">
    <property type="entry name" value="PYRUVATE_KINASE"/>
    <property type="match status" value="1"/>
</dbReference>
<dbReference type="EC" id="2.7.1.40" evidence="5 15"/>
<keyword evidence="10" id="KW-0067">ATP-binding</keyword>
<evidence type="ECO:0000256" key="14">
    <source>
        <dbReference type="ARBA" id="ARBA00048152"/>
    </source>
</evidence>
<dbReference type="GO" id="GO:0000287">
    <property type="term" value="F:magnesium ion binding"/>
    <property type="evidence" value="ECO:0007669"/>
    <property type="project" value="InterPro"/>
</dbReference>
<dbReference type="NCBIfam" id="NF004491">
    <property type="entry name" value="PRK05826.1"/>
    <property type="match status" value="1"/>
</dbReference>
<dbReference type="GO" id="GO:0004743">
    <property type="term" value="F:pyruvate kinase activity"/>
    <property type="evidence" value="ECO:0007669"/>
    <property type="project" value="UniProtKB-EC"/>
</dbReference>
<dbReference type="Gene3D" id="3.20.20.60">
    <property type="entry name" value="Phosphoenolpyruvate-binding domains"/>
    <property type="match status" value="1"/>
</dbReference>
<feature type="domain" description="Pyruvate kinase barrel" evidence="16">
    <location>
        <begin position="29"/>
        <end position="350"/>
    </location>
</feature>
<dbReference type="Pfam" id="PF00224">
    <property type="entry name" value="PK"/>
    <property type="match status" value="1"/>
</dbReference>
<evidence type="ECO:0000259" key="16">
    <source>
        <dbReference type="Pfam" id="PF00224"/>
    </source>
</evidence>
<evidence type="ECO:0000256" key="4">
    <source>
        <dbReference type="ARBA" id="ARBA00008663"/>
    </source>
</evidence>
<dbReference type="InterPro" id="IPR040442">
    <property type="entry name" value="Pyrv_kinase-like_dom_sf"/>
</dbReference>
<comment type="similarity">
    <text evidence="4 15">Belongs to the pyruvate kinase family.</text>
</comment>
<dbReference type="FunFam" id="3.20.20.60:FF:000001">
    <property type="entry name" value="Pyruvate kinase"/>
    <property type="match status" value="1"/>
</dbReference>
<evidence type="ECO:0000256" key="15">
    <source>
        <dbReference type="RuleBase" id="RU000504"/>
    </source>
</evidence>
<dbReference type="PRINTS" id="PR01050">
    <property type="entry name" value="PYRUVTKNASE"/>
</dbReference>
<dbReference type="GO" id="GO:0016301">
    <property type="term" value="F:kinase activity"/>
    <property type="evidence" value="ECO:0007669"/>
    <property type="project" value="UniProtKB-KW"/>
</dbReference>
<accession>A0AAW2YUJ7</accession>
<dbReference type="InterPro" id="IPR011037">
    <property type="entry name" value="Pyrv_Knase-like_insert_dom_sf"/>
</dbReference>
<sequence>MSSNTSFWLKFEGSDFTTKFTLPQGEFKRRTKIVATIGPKTQTVEALCRLFDAGVNVVRLNFSHGSHEFHKTTIVNARIAAEKRKVVVGIMLDTKGPEIRSGELVDHADVHVEAGQKYTLTTQQCVGDNEKLYVDYANITKVIKAGQRVLIDDGLVSLLVDEVTETDLHCTVENSGAIGEKKGINLPGVVVDLPAVTEKDKQDLEFGVKMGVDFIAASFVRKPQDVEDVRTALGSRGQNIKIISKIENAEGLENFDAILKVTDGIMVARGDMGVEIPIEQVCIAQKMIIAKCNTIGKPVITATQMLESMIVNPRPTRAEATDVANAVFDGTDSVMLSGETAKGKFPFEAVETMSRICVIAELCLDQRKSYSNIRNAVLEHTGDMSISETIASSAVKTANDVKAGMLFTITETGNTARLVAKYRPQPPVLAITQNKETARQLMISRGVHPLVVGSVIGAESIIKRAIETQKEKGNLKPGEYVIVTSGHIEGIAGQTNILKCITA</sequence>
<evidence type="ECO:0000256" key="7">
    <source>
        <dbReference type="ARBA" id="ARBA00022723"/>
    </source>
</evidence>
<name>A0AAW2YUJ7_9EUKA</name>
<dbReference type="Gene3D" id="2.40.33.10">
    <property type="entry name" value="PK beta-barrel domain-like"/>
    <property type="match status" value="1"/>
</dbReference>
<evidence type="ECO:0000313" key="19">
    <source>
        <dbReference type="Proteomes" id="UP001431209"/>
    </source>
</evidence>
<dbReference type="SUPFAM" id="SSF50800">
    <property type="entry name" value="PK beta-barrel domain-like"/>
    <property type="match status" value="1"/>
</dbReference>
<keyword evidence="8" id="KW-0547">Nucleotide-binding</keyword>
<dbReference type="FunFam" id="2.40.33.10:FF:000001">
    <property type="entry name" value="Pyruvate kinase"/>
    <property type="match status" value="1"/>
</dbReference>
<dbReference type="InterPro" id="IPR001697">
    <property type="entry name" value="Pyr_Knase"/>
</dbReference>
<dbReference type="GO" id="GO:0030955">
    <property type="term" value="F:potassium ion binding"/>
    <property type="evidence" value="ECO:0007669"/>
    <property type="project" value="InterPro"/>
</dbReference>
<evidence type="ECO:0000256" key="9">
    <source>
        <dbReference type="ARBA" id="ARBA00022777"/>
    </source>
</evidence>
<keyword evidence="9 15" id="KW-0418">Kinase</keyword>
<dbReference type="Proteomes" id="UP001431209">
    <property type="component" value="Unassembled WGS sequence"/>
</dbReference>
<comment type="pathway">
    <text evidence="3 15">Carbohydrate degradation; glycolysis; pyruvate from D-glyceraldehyde 3-phosphate: step 5/5.</text>
</comment>
<comment type="caution">
    <text evidence="18">The sequence shown here is derived from an EMBL/GenBank/DDBJ whole genome shotgun (WGS) entry which is preliminary data.</text>
</comment>
<dbReference type="InterPro" id="IPR015793">
    <property type="entry name" value="Pyrv_Knase_brl"/>
</dbReference>
<dbReference type="AlphaFoldDB" id="A0AAW2YUJ7"/>
<dbReference type="InterPro" id="IPR015813">
    <property type="entry name" value="Pyrv/PenolPyrv_kinase-like_dom"/>
</dbReference>
<comment type="cofactor">
    <cofactor evidence="2">
        <name>K(+)</name>
        <dbReference type="ChEBI" id="CHEBI:29103"/>
    </cofactor>
</comment>
<comment type="catalytic activity">
    <reaction evidence="14 15">
        <text>pyruvate + ATP = phosphoenolpyruvate + ADP + H(+)</text>
        <dbReference type="Rhea" id="RHEA:18157"/>
        <dbReference type="ChEBI" id="CHEBI:15361"/>
        <dbReference type="ChEBI" id="CHEBI:15378"/>
        <dbReference type="ChEBI" id="CHEBI:30616"/>
        <dbReference type="ChEBI" id="CHEBI:58702"/>
        <dbReference type="ChEBI" id="CHEBI:456216"/>
        <dbReference type="EC" id="2.7.1.40"/>
    </reaction>
</comment>
<evidence type="ECO:0000256" key="10">
    <source>
        <dbReference type="ARBA" id="ARBA00022840"/>
    </source>
</evidence>
<keyword evidence="7" id="KW-0479">Metal-binding</keyword>
<evidence type="ECO:0000256" key="2">
    <source>
        <dbReference type="ARBA" id="ARBA00001958"/>
    </source>
</evidence>
<dbReference type="GO" id="GO:0005524">
    <property type="term" value="F:ATP binding"/>
    <property type="evidence" value="ECO:0007669"/>
    <property type="project" value="UniProtKB-KW"/>
</dbReference>
<dbReference type="Gene3D" id="3.40.1380.20">
    <property type="entry name" value="Pyruvate kinase, C-terminal domain"/>
    <property type="match status" value="1"/>
</dbReference>
<proteinExistence type="inferred from homology"/>
<keyword evidence="11 15" id="KW-0460">Magnesium</keyword>
<evidence type="ECO:0000256" key="1">
    <source>
        <dbReference type="ARBA" id="ARBA00001946"/>
    </source>
</evidence>
<protein>
    <recommendedName>
        <fullName evidence="5 15">Pyruvate kinase</fullName>
        <ecNumber evidence="5 15">2.7.1.40</ecNumber>
    </recommendedName>
</protein>
<comment type="cofactor">
    <cofactor evidence="1">
        <name>Mg(2+)</name>
        <dbReference type="ChEBI" id="CHEBI:18420"/>
    </cofactor>
</comment>
<dbReference type="NCBIfam" id="TIGR01064">
    <property type="entry name" value="pyruv_kin"/>
    <property type="match status" value="1"/>
</dbReference>
<keyword evidence="12 15" id="KW-0324">Glycolysis</keyword>
<dbReference type="SUPFAM" id="SSF51621">
    <property type="entry name" value="Phosphoenolpyruvate/pyruvate domain"/>
    <property type="match status" value="1"/>
</dbReference>
<gene>
    <name evidence="18" type="ORF">AKO1_006928</name>
</gene>
<dbReference type="EMBL" id="JAOPGA020000687">
    <property type="protein sequence ID" value="KAL0480759.1"/>
    <property type="molecule type" value="Genomic_DNA"/>
</dbReference>
<evidence type="ECO:0000256" key="3">
    <source>
        <dbReference type="ARBA" id="ARBA00004997"/>
    </source>
</evidence>
<evidence type="ECO:0000256" key="8">
    <source>
        <dbReference type="ARBA" id="ARBA00022741"/>
    </source>
</evidence>
<evidence type="ECO:0000313" key="18">
    <source>
        <dbReference type="EMBL" id="KAL0480759.1"/>
    </source>
</evidence>
<evidence type="ECO:0000256" key="13">
    <source>
        <dbReference type="ARBA" id="ARBA00023317"/>
    </source>
</evidence>
<dbReference type="Pfam" id="PF02887">
    <property type="entry name" value="PK_C"/>
    <property type="match status" value="1"/>
</dbReference>
<evidence type="ECO:0000256" key="6">
    <source>
        <dbReference type="ARBA" id="ARBA00022679"/>
    </source>
</evidence>
<dbReference type="InterPro" id="IPR036918">
    <property type="entry name" value="Pyrv_Knase_C_sf"/>
</dbReference>
<organism evidence="18 19">
    <name type="scientific">Acrasis kona</name>
    <dbReference type="NCBI Taxonomy" id="1008807"/>
    <lineage>
        <taxon>Eukaryota</taxon>
        <taxon>Discoba</taxon>
        <taxon>Heterolobosea</taxon>
        <taxon>Tetramitia</taxon>
        <taxon>Eutetramitia</taxon>
        <taxon>Acrasidae</taxon>
        <taxon>Acrasis</taxon>
    </lineage>
</organism>
<dbReference type="NCBIfam" id="NF004978">
    <property type="entry name" value="PRK06354.1"/>
    <property type="match status" value="1"/>
</dbReference>